<dbReference type="Gene3D" id="1.10.10.630">
    <property type="entry name" value="DnaD domain-like"/>
    <property type="match status" value="1"/>
</dbReference>
<dbReference type="InterPro" id="IPR034829">
    <property type="entry name" value="DnaD-like_sf"/>
</dbReference>
<dbReference type="Pfam" id="PF07261">
    <property type="entry name" value="DnaB_2"/>
    <property type="match status" value="1"/>
</dbReference>
<dbReference type="Proteomes" id="UP001199631">
    <property type="component" value="Unassembled WGS sequence"/>
</dbReference>
<reference evidence="5 6" key="1">
    <citation type="journal article" date="2022" name="Evol. Bioinform. Online">
        <title>Draft Genome Sequence of Oceanobacillus jordanicus Strain GSFE11, a Halotolerant Plant Growth-Promoting Bacterial Endophyte Isolated From the Jordan Valley.</title>
        <authorList>
            <person name="Alhindi T."/>
            <person name="Albdaiwi R."/>
        </authorList>
    </citation>
    <scope>NUCLEOTIDE SEQUENCE [LARGE SCALE GENOMIC DNA]</scope>
    <source>
        <strain evidence="5 6">GSFE11</strain>
    </source>
</reference>
<evidence type="ECO:0000256" key="2">
    <source>
        <dbReference type="SAM" id="MobiDB-lite"/>
    </source>
</evidence>
<gene>
    <name evidence="5" type="ORF">K3T81_06915</name>
</gene>
<dbReference type="SUPFAM" id="SSF46785">
    <property type="entry name" value="Winged helix' DNA-binding domain"/>
    <property type="match status" value="1"/>
</dbReference>
<dbReference type="AlphaFoldDB" id="A0AAW5B5N8"/>
<proteinExistence type="inferred from homology"/>
<evidence type="ECO:0000313" key="5">
    <source>
        <dbReference type="EMBL" id="MCG3418874.1"/>
    </source>
</evidence>
<dbReference type="InterPro" id="IPR006343">
    <property type="entry name" value="DnaB/C_C"/>
</dbReference>
<dbReference type="EMBL" id="JAIFZM010000004">
    <property type="protein sequence ID" value="MCG3418874.1"/>
    <property type="molecule type" value="Genomic_DNA"/>
</dbReference>
<evidence type="ECO:0000256" key="1">
    <source>
        <dbReference type="ARBA" id="ARBA00093462"/>
    </source>
</evidence>
<dbReference type="InterPro" id="IPR036388">
    <property type="entry name" value="WH-like_DNA-bd_sf"/>
</dbReference>
<comment type="similarity">
    <text evidence="1">Belongs to the DnaB/DnaD family.</text>
</comment>
<dbReference type="InterPro" id="IPR053843">
    <property type="entry name" value="DnaD_N"/>
</dbReference>
<dbReference type="SUPFAM" id="SSF158499">
    <property type="entry name" value="DnaD domain-like"/>
    <property type="match status" value="1"/>
</dbReference>
<keyword evidence="6" id="KW-1185">Reference proteome</keyword>
<accession>A0AAW5B5N8</accession>
<feature type="domain" description="DnaD N-terminal" evidence="4">
    <location>
        <begin position="17"/>
        <end position="116"/>
    </location>
</feature>
<organism evidence="5 6">
    <name type="scientific">Oceanobacillus jordanicus</name>
    <dbReference type="NCBI Taxonomy" id="2867266"/>
    <lineage>
        <taxon>Bacteria</taxon>
        <taxon>Bacillati</taxon>
        <taxon>Bacillota</taxon>
        <taxon>Bacilli</taxon>
        <taxon>Bacillales</taxon>
        <taxon>Bacillaceae</taxon>
        <taxon>Oceanobacillus</taxon>
    </lineage>
</organism>
<feature type="domain" description="DnaB/C C-terminal" evidence="3">
    <location>
        <begin position="126"/>
        <end position="196"/>
    </location>
</feature>
<feature type="region of interest" description="Disordered" evidence="2">
    <location>
        <begin position="193"/>
        <end position="214"/>
    </location>
</feature>
<dbReference type="NCBIfam" id="TIGR01446">
    <property type="entry name" value="DnaD_dom"/>
    <property type="match status" value="1"/>
</dbReference>
<evidence type="ECO:0000259" key="3">
    <source>
        <dbReference type="Pfam" id="PF07261"/>
    </source>
</evidence>
<dbReference type="PANTHER" id="PTHR37293:SF6">
    <property type="entry name" value="DNA REPLICATION PROTEIN DNAD"/>
    <property type="match status" value="1"/>
</dbReference>
<dbReference type="PANTHER" id="PTHR37293">
    <property type="entry name" value="PHAGE REPLICATION PROTEIN-RELATED"/>
    <property type="match status" value="1"/>
</dbReference>
<evidence type="ECO:0000259" key="4">
    <source>
        <dbReference type="Pfam" id="PF21984"/>
    </source>
</evidence>
<dbReference type="InterPro" id="IPR053162">
    <property type="entry name" value="DnaD"/>
</dbReference>
<protein>
    <submittedName>
        <fullName evidence="5">DnaD domain-containing protein</fullName>
    </submittedName>
</protein>
<sequence>MKKQLQVQQILLDQINIPMKLFTSFQTLGLDETDVMLILQVQQFQQKGIGFPTPAELSDNMTINEEQCSNLLRKLIQKGVLVIEQNNNKETEKISEVYSLNELWEKLYAEKEDKTEEHADGTIFVLFEQEFGRPLSPFEIETINGWLDEDKQAASLIKAALRESVLMGKLNFKYIDRILREWHKKGIHTVEQARDASKKFHGNQTTKQEGPRTKRDTSFYYNWLEGED</sequence>
<comment type="caution">
    <text evidence="5">The sequence shown here is derived from an EMBL/GenBank/DDBJ whole genome shotgun (WGS) entry which is preliminary data.</text>
</comment>
<dbReference type="RefSeq" id="WP_238019001.1">
    <property type="nucleotide sequence ID" value="NZ_JAIFZM010000004.1"/>
</dbReference>
<dbReference type="Pfam" id="PF21984">
    <property type="entry name" value="DnaD_N"/>
    <property type="match status" value="1"/>
</dbReference>
<name>A0AAW5B5N8_9BACI</name>
<evidence type="ECO:0000313" key="6">
    <source>
        <dbReference type="Proteomes" id="UP001199631"/>
    </source>
</evidence>
<dbReference type="InterPro" id="IPR036390">
    <property type="entry name" value="WH_DNA-bd_sf"/>
</dbReference>
<dbReference type="Gene3D" id="1.10.10.10">
    <property type="entry name" value="Winged helix-like DNA-binding domain superfamily/Winged helix DNA-binding domain"/>
    <property type="match status" value="1"/>
</dbReference>